<evidence type="ECO:0000313" key="2">
    <source>
        <dbReference type="Proteomes" id="UP001634747"/>
    </source>
</evidence>
<name>A0ABW9KHT2_9BACT</name>
<dbReference type="NCBIfam" id="TIGR03436">
    <property type="entry name" value="acidobact_VWFA"/>
    <property type="match status" value="1"/>
</dbReference>
<accession>A0ABW9KHT2</accession>
<dbReference type="InterPro" id="IPR017802">
    <property type="entry name" value="VWFA-rel_acidobac-type"/>
</dbReference>
<proteinExistence type="predicted"/>
<protein>
    <submittedName>
        <fullName evidence="1">VWA domain-containing protein</fullName>
    </submittedName>
</protein>
<keyword evidence="2" id="KW-1185">Reference proteome</keyword>
<dbReference type="Proteomes" id="UP001634747">
    <property type="component" value="Unassembled WGS sequence"/>
</dbReference>
<evidence type="ECO:0000313" key="1">
    <source>
        <dbReference type="EMBL" id="MFN2975269.1"/>
    </source>
</evidence>
<gene>
    <name evidence="1" type="ORF">ACK2TP_05795</name>
</gene>
<dbReference type="EMBL" id="JBJYXY010000001">
    <property type="protein sequence ID" value="MFN2975269.1"/>
    <property type="molecule type" value="Genomic_DNA"/>
</dbReference>
<dbReference type="RefSeq" id="WP_344687670.1">
    <property type="nucleotide sequence ID" value="NZ_BAABBH010000001.1"/>
</dbReference>
<comment type="caution">
    <text evidence="1">The sequence shown here is derived from an EMBL/GenBank/DDBJ whole genome shotgun (WGS) entry which is preliminary data.</text>
</comment>
<sequence length="487" mass="53381">MALSASHLRGQSASAVEPATTTLHVSTQIVLLDVAVIDKKGRPANVRLDRDDFAVTEDGQAQRILSFEAPSQASASTHVFVLDQLNTAPADRAYYLISFQNYLRSLPETLANPTEFMVLTDTVLKIVQPATRKRADLLSAVAHLPGTDATMVNLESERLNRTLSALEQIALEGLGDPAKTAVVWLGPGYGIDFYAQPLTRRSQTQQYIRYLTNTFLESRMTLHVLFPPDFVLYSGFHLGSDSQAASAADPYGSGFNLRTLAAETGGSVYTATNDLVTAMRQALDLERGSYRLTYRPSETVVDGKFRHIRVTLRNPNLRVVTKSGYYAPEVQEQNTPQAMQVFQMAEAANATLPFQKLPLRVTHIDRSADGKSAEFTLFAEGKDLPWRPDEQETSLSEFTVGGLGLSKEGKRLSSNFRNVAMMTRSQDPLVLAGTTASFKLTLELPANVDRVRLVISSQQDGRLGCVDVDRAALTNATMAQRVPAPKP</sequence>
<reference evidence="1 2" key="1">
    <citation type="submission" date="2024-12" db="EMBL/GenBank/DDBJ databases">
        <authorList>
            <person name="Lee Y."/>
        </authorList>
    </citation>
    <scope>NUCLEOTIDE SEQUENCE [LARGE SCALE GENOMIC DNA]</scope>
    <source>
        <strain evidence="1 2">03SUJ4</strain>
    </source>
</reference>
<organism evidence="1 2">
    <name type="scientific">Terriglobus aquaticus</name>
    <dbReference type="NCBI Taxonomy" id="940139"/>
    <lineage>
        <taxon>Bacteria</taxon>
        <taxon>Pseudomonadati</taxon>
        <taxon>Acidobacteriota</taxon>
        <taxon>Terriglobia</taxon>
        <taxon>Terriglobales</taxon>
        <taxon>Acidobacteriaceae</taxon>
        <taxon>Terriglobus</taxon>
    </lineage>
</organism>